<proteinExistence type="predicted"/>
<sequence length="189" mass="21252">MTCPSSATPAAGSVFTPTYRDIAHKAPRSRRVNLTCMQVAPTGENCERGNTDLRLESNDAAIGQLPICDDDFTIVKNKKRKLKINNLRGTLESTGKIQVVESQCYIYVSRVTKSVTASDIIDHITDRGEKCSKIEILKQFKETNFNSFKVTIPTSKIDTFLNTNFWPVGLVYRRYRERKGPAVFNKLNG</sequence>
<accession>A0A8S4S3H3</accession>
<evidence type="ECO:0000313" key="1">
    <source>
        <dbReference type="EMBL" id="CAH2248828.1"/>
    </source>
</evidence>
<reference evidence="1" key="1">
    <citation type="submission" date="2022-03" db="EMBL/GenBank/DDBJ databases">
        <authorList>
            <person name="Lindestad O."/>
        </authorList>
    </citation>
    <scope>NUCLEOTIDE SEQUENCE</scope>
</reference>
<name>A0A8S4S3H3_9NEOP</name>
<dbReference type="EMBL" id="CAKXAJ010025988">
    <property type="protein sequence ID" value="CAH2248828.1"/>
    <property type="molecule type" value="Genomic_DNA"/>
</dbReference>
<comment type="caution">
    <text evidence="1">The sequence shown here is derived from an EMBL/GenBank/DDBJ whole genome shotgun (WGS) entry which is preliminary data.</text>
</comment>
<dbReference type="OrthoDB" id="7323539at2759"/>
<keyword evidence="2" id="KW-1185">Reference proteome</keyword>
<gene>
    <name evidence="1" type="primary">jg7543</name>
    <name evidence="1" type="ORF">PAEG_LOCUS21800</name>
</gene>
<organism evidence="1 2">
    <name type="scientific">Pararge aegeria aegeria</name>
    <dbReference type="NCBI Taxonomy" id="348720"/>
    <lineage>
        <taxon>Eukaryota</taxon>
        <taxon>Metazoa</taxon>
        <taxon>Ecdysozoa</taxon>
        <taxon>Arthropoda</taxon>
        <taxon>Hexapoda</taxon>
        <taxon>Insecta</taxon>
        <taxon>Pterygota</taxon>
        <taxon>Neoptera</taxon>
        <taxon>Endopterygota</taxon>
        <taxon>Lepidoptera</taxon>
        <taxon>Glossata</taxon>
        <taxon>Ditrysia</taxon>
        <taxon>Papilionoidea</taxon>
        <taxon>Nymphalidae</taxon>
        <taxon>Satyrinae</taxon>
        <taxon>Satyrini</taxon>
        <taxon>Parargina</taxon>
        <taxon>Pararge</taxon>
    </lineage>
</organism>
<dbReference type="AlphaFoldDB" id="A0A8S4S3H3"/>
<evidence type="ECO:0000313" key="2">
    <source>
        <dbReference type="Proteomes" id="UP000838756"/>
    </source>
</evidence>
<protein>
    <submittedName>
        <fullName evidence="1">Jg7543 protein</fullName>
    </submittedName>
</protein>
<dbReference type="Proteomes" id="UP000838756">
    <property type="component" value="Unassembled WGS sequence"/>
</dbReference>